<sequence length="168" mass="18575">MSMSVSTRWAIACAVVVLLVGGYSLITPEDKEDPQAYPGSRTAYTVDDIERLTRVRLPGCARPDVRYILGPVYAEDVTLDFTATPECVAEFLTGLGADVARPDYVGEPGDSLAYSLPPETGTQWEFGPRTRLEEWLRILPGSYREQVKVAVDRSVQPPHVYLHAFALD</sequence>
<keyword evidence="2" id="KW-1185">Reference proteome</keyword>
<dbReference type="AlphaFoldDB" id="A0A421AVJ3"/>
<dbReference type="EMBL" id="RCDD01000009">
    <property type="protein sequence ID" value="RLK53933.1"/>
    <property type="molecule type" value="Genomic_DNA"/>
</dbReference>
<proteinExistence type="predicted"/>
<dbReference type="Proteomes" id="UP000282454">
    <property type="component" value="Unassembled WGS sequence"/>
</dbReference>
<evidence type="ECO:0000313" key="2">
    <source>
        <dbReference type="Proteomes" id="UP000282454"/>
    </source>
</evidence>
<gene>
    <name evidence="1" type="ORF">CLV68_6312</name>
</gene>
<protein>
    <submittedName>
        <fullName evidence="1">Uncharacterized protein</fullName>
    </submittedName>
</protein>
<evidence type="ECO:0000313" key="1">
    <source>
        <dbReference type="EMBL" id="RLK53933.1"/>
    </source>
</evidence>
<comment type="caution">
    <text evidence="1">The sequence shown here is derived from an EMBL/GenBank/DDBJ whole genome shotgun (WGS) entry which is preliminary data.</text>
</comment>
<name>A0A421AVJ3_9PSEU</name>
<reference evidence="1 2" key="1">
    <citation type="submission" date="2018-10" db="EMBL/GenBank/DDBJ databases">
        <title>Genomic Encyclopedia of Archaeal and Bacterial Type Strains, Phase II (KMG-II): from individual species to whole genera.</title>
        <authorList>
            <person name="Goeker M."/>
        </authorList>
    </citation>
    <scope>NUCLEOTIDE SEQUENCE [LARGE SCALE GENOMIC DNA]</scope>
    <source>
        <strain evidence="1 2">DSM 45657</strain>
    </source>
</reference>
<accession>A0A421AVJ3</accession>
<organism evidence="1 2">
    <name type="scientific">Actinokineospora cianjurensis</name>
    <dbReference type="NCBI Taxonomy" id="585224"/>
    <lineage>
        <taxon>Bacteria</taxon>
        <taxon>Bacillati</taxon>
        <taxon>Actinomycetota</taxon>
        <taxon>Actinomycetes</taxon>
        <taxon>Pseudonocardiales</taxon>
        <taxon>Pseudonocardiaceae</taxon>
        <taxon>Actinokineospora</taxon>
    </lineage>
</organism>